<dbReference type="GO" id="GO:0046872">
    <property type="term" value="F:metal ion binding"/>
    <property type="evidence" value="ECO:0007669"/>
    <property type="project" value="UniProtKB-KW"/>
</dbReference>
<accession>A0A7F5RG34</accession>
<dbReference type="InterPro" id="IPR008949">
    <property type="entry name" value="Isoprenoid_synthase_dom_sf"/>
</dbReference>
<dbReference type="InterPro" id="IPR000092">
    <property type="entry name" value="Polyprenyl_synt"/>
</dbReference>
<reference evidence="12" key="1">
    <citation type="submission" date="2025-08" db="UniProtKB">
        <authorList>
            <consortium name="RefSeq"/>
        </authorList>
    </citation>
    <scope>IDENTIFICATION</scope>
    <source>
        <tissue evidence="12">Entire body</tissue>
    </source>
</reference>
<dbReference type="SFLD" id="SFLDS00005">
    <property type="entry name" value="Isoprenoid_Synthase_Type_I"/>
    <property type="match status" value="1"/>
</dbReference>
<dbReference type="KEGG" id="apln:108743602"/>
<dbReference type="GO" id="GO:0045337">
    <property type="term" value="P:farnesyl diphosphate biosynthetic process"/>
    <property type="evidence" value="ECO:0007669"/>
    <property type="project" value="TreeGrafter"/>
</dbReference>
<dbReference type="PANTHER" id="PTHR11525">
    <property type="entry name" value="FARNESYL-PYROPHOSPHATE SYNTHETASE"/>
    <property type="match status" value="1"/>
</dbReference>
<dbReference type="PROSITE" id="PS00723">
    <property type="entry name" value="POLYPRENYL_SYNTHASE_1"/>
    <property type="match status" value="1"/>
</dbReference>
<name>A0A7F5RG34_AGRPL</name>
<keyword evidence="4" id="KW-0479">Metal-binding</keyword>
<dbReference type="FunFam" id="1.10.600.10:FF:000021">
    <property type="entry name" value="Farnesyl pyrophosphate synthase"/>
    <property type="match status" value="1"/>
</dbReference>
<dbReference type="FunCoup" id="A0A7F5RG34">
    <property type="interactions" value="1427"/>
</dbReference>
<dbReference type="SFLD" id="SFLDG01017">
    <property type="entry name" value="Polyprenyl_Transferase_Like"/>
    <property type="match status" value="1"/>
</dbReference>
<proteinExistence type="inferred from homology"/>
<keyword evidence="5" id="KW-0460">Magnesium</keyword>
<keyword evidence="3 9" id="KW-0808">Transferase</keyword>
<evidence type="ECO:0000256" key="2">
    <source>
        <dbReference type="ARBA" id="ARBA00006706"/>
    </source>
</evidence>
<dbReference type="AlphaFoldDB" id="A0A7F5RG34"/>
<comment type="similarity">
    <text evidence="2 9">Belongs to the FPP/GGPP synthase family.</text>
</comment>
<dbReference type="PANTHER" id="PTHR11525:SF0">
    <property type="entry name" value="FARNESYL PYROPHOSPHATE SYNTHASE"/>
    <property type="match status" value="1"/>
</dbReference>
<evidence type="ECO:0000256" key="4">
    <source>
        <dbReference type="ARBA" id="ARBA00022723"/>
    </source>
</evidence>
<evidence type="ECO:0000256" key="5">
    <source>
        <dbReference type="ARBA" id="ARBA00022842"/>
    </source>
</evidence>
<dbReference type="CTD" id="36209"/>
<organism evidence="11 12">
    <name type="scientific">Agrilus planipennis</name>
    <name type="common">Emerald ash borer</name>
    <name type="synonym">Agrilus marcopoli</name>
    <dbReference type="NCBI Taxonomy" id="224129"/>
    <lineage>
        <taxon>Eukaryota</taxon>
        <taxon>Metazoa</taxon>
        <taxon>Ecdysozoa</taxon>
        <taxon>Arthropoda</taxon>
        <taxon>Hexapoda</taxon>
        <taxon>Insecta</taxon>
        <taxon>Pterygota</taxon>
        <taxon>Neoptera</taxon>
        <taxon>Endopterygota</taxon>
        <taxon>Coleoptera</taxon>
        <taxon>Polyphaga</taxon>
        <taxon>Elateriformia</taxon>
        <taxon>Buprestoidea</taxon>
        <taxon>Buprestidae</taxon>
        <taxon>Agrilinae</taxon>
        <taxon>Agrilus</taxon>
    </lineage>
</organism>
<evidence type="ECO:0000256" key="9">
    <source>
        <dbReference type="RuleBase" id="RU004466"/>
    </source>
</evidence>
<evidence type="ECO:0000256" key="6">
    <source>
        <dbReference type="ARBA" id="ARBA00023229"/>
    </source>
</evidence>
<dbReference type="SUPFAM" id="SSF48576">
    <property type="entry name" value="Terpenoid synthases"/>
    <property type="match status" value="1"/>
</dbReference>
<sequence>MFSSFVKLNVQRTSREITKQIERHINKTSSAPNSDIYTLQQNDRTSNRKSNTNSMWLLHQRKHNNDRALSTVHAKISPKLTNGKVSFVSKEESRDFMAVFPDLVRDLTEAGRHTDIPEVTKRFAKVLQYNVPYGKKTRGLFAVKAYKMLENQQNLTPESIRQAIILGWCVQMCQGSLVVLDDVMDNSETRRGVPCWYRNPNIGLSAINDGLLIRSGIYSVLRKYFATHPSYVYLMELFNDTFLKTEMGQALDTMSQHDGKPNLDAFTMKRYNAIVKYKTAYYSFHLPVGLAMYLAGMYDPEQHRQAKTILLEMGHFFQVQDDFLDAFGDPEVTGKIGTDIRDGKCSWLVVVALQRATPSQKKIILENYGKADPEAENAIKKLYEDIGLPNTFAIYEEESYNMIKTHIQQISKGLPHQLFFDVLNKIYRRTM</sequence>
<evidence type="ECO:0000313" key="12">
    <source>
        <dbReference type="RefSeq" id="XP_025834964.1"/>
    </source>
</evidence>
<dbReference type="PROSITE" id="PS00444">
    <property type="entry name" value="POLYPRENYL_SYNTHASE_2"/>
    <property type="match status" value="1"/>
</dbReference>
<evidence type="ECO:0000256" key="3">
    <source>
        <dbReference type="ARBA" id="ARBA00022679"/>
    </source>
</evidence>
<dbReference type="InParanoid" id="A0A7F5RG34"/>
<dbReference type="GO" id="GO:0004161">
    <property type="term" value="F:dimethylallyltranstransferase activity"/>
    <property type="evidence" value="ECO:0007669"/>
    <property type="project" value="TreeGrafter"/>
</dbReference>
<evidence type="ECO:0000256" key="10">
    <source>
        <dbReference type="SAM" id="MobiDB-lite"/>
    </source>
</evidence>
<dbReference type="GO" id="GO:0004337">
    <property type="term" value="F:(2E,6E)-farnesyl diphosphate synthase activity"/>
    <property type="evidence" value="ECO:0007669"/>
    <property type="project" value="TreeGrafter"/>
</dbReference>
<dbReference type="GO" id="GO:0005737">
    <property type="term" value="C:cytoplasm"/>
    <property type="evidence" value="ECO:0007669"/>
    <property type="project" value="TreeGrafter"/>
</dbReference>
<comment type="pathway">
    <text evidence="7">Pheromone biosynthesis.</text>
</comment>
<evidence type="ECO:0000256" key="1">
    <source>
        <dbReference type="ARBA" id="ARBA00001946"/>
    </source>
</evidence>
<evidence type="ECO:0000256" key="7">
    <source>
        <dbReference type="ARBA" id="ARBA00033740"/>
    </source>
</evidence>
<evidence type="ECO:0000256" key="8">
    <source>
        <dbReference type="ARBA" id="ARBA00034546"/>
    </source>
</evidence>
<evidence type="ECO:0000313" key="11">
    <source>
        <dbReference type="Proteomes" id="UP000192223"/>
    </source>
</evidence>
<keyword evidence="6" id="KW-0414">Isoprene biosynthesis</keyword>
<dbReference type="RefSeq" id="XP_025834964.1">
    <property type="nucleotide sequence ID" value="XM_025979179.1"/>
</dbReference>
<dbReference type="InterPro" id="IPR039702">
    <property type="entry name" value="FPS1-like"/>
</dbReference>
<keyword evidence="11" id="KW-1185">Reference proteome</keyword>
<dbReference type="OrthoDB" id="10257492at2759"/>
<dbReference type="GO" id="GO:0042811">
    <property type="term" value="P:pheromone biosynthetic process"/>
    <property type="evidence" value="ECO:0007669"/>
    <property type="project" value="UniProtKB-ARBA"/>
</dbReference>
<dbReference type="Gene3D" id="1.10.600.10">
    <property type="entry name" value="Farnesyl Diphosphate Synthase"/>
    <property type="match status" value="1"/>
</dbReference>
<dbReference type="CDD" id="cd00685">
    <property type="entry name" value="Trans_IPPS_HT"/>
    <property type="match status" value="1"/>
</dbReference>
<dbReference type="InterPro" id="IPR033749">
    <property type="entry name" value="Polyprenyl_synt_CS"/>
</dbReference>
<gene>
    <name evidence="12" type="primary">LOC108743602</name>
</gene>
<dbReference type="GeneID" id="108743602"/>
<comment type="cofactor">
    <cofactor evidence="1">
        <name>Mg(2+)</name>
        <dbReference type="ChEBI" id="CHEBI:18420"/>
    </cofactor>
</comment>
<protein>
    <recommendedName>
        <fullName evidence="8">Farnesyl pyrophosphate synthase</fullName>
    </recommendedName>
</protein>
<feature type="region of interest" description="Disordered" evidence="10">
    <location>
        <begin position="27"/>
        <end position="50"/>
    </location>
</feature>
<dbReference type="Proteomes" id="UP000192223">
    <property type="component" value="Unplaced"/>
</dbReference>
<dbReference type="Pfam" id="PF00348">
    <property type="entry name" value="polyprenyl_synt"/>
    <property type="match status" value="1"/>
</dbReference>